<dbReference type="InterPro" id="IPR036595">
    <property type="entry name" value="A-macroglobulin_rcpt-bd_sf"/>
</dbReference>
<protein>
    <recommendedName>
        <fullName evidence="1">Alpha-macroglobulin receptor-binding domain-containing protein</fullName>
    </recommendedName>
</protein>
<dbReference type="Proteomes" id="UP000465112">
    <property type="component" value="Chromosome 7"/>
</dbReference>
<dbReference type="GO" id="GO:0005576">
    <property type="term" value="C:extracellular region"/>
    <property type="evidence" value="ECO:0007669"/>
    <property type="project" value="InterPro"/>
</dbReference>
<evidence type="ECO:0000259" key="1">
    <source>
        <dbReference type="Pfam" id="PF07677"/>
    </source>
</evidence>
<dbReference type="Pfam" id="PF07677">
    <property type="entry name" value="A2M_recep"/>
    <property type="match status" value="1"/>
</dbReference>
<sequence>MSILDIGLPTGFTVNTADLDSLSKGKARNIAKYEMNTVLSERGSLIIYLDK</sequence>
<evidence type="ECO:0000313" key="2">
    <source>
        <dbReference type="EMBL" id="KAF1388636.1"/>
    </source>
</evidence>
<feature type="non-terminal residue" evidence="2">
    <location>
        <position position="51"/>
    </location>
</feature>
<dbReference type="Gene3D" id="2.60.40.690">
    <property type="entry name" value="Alpha-macroglobulin, receptor-binding domain"/>
    <property type="match status" value="1"/>
</dbReference>
<gene>
    <name evidence="2" type="ORF">PFLUV_G00092360</name>
</gene>
<dbReference type="AlphaFoldDB" id="A0A6A5F298"/>
<organism evidence="2 3">
    <name type="scientific">Perca fluviatilis</name>
    <name type="common">European perch</name>
    <dbReference type="NCBI Taxonomy" id="8168"/>
    <lineage>
        <taxon>Eukaryota</taxon>
        <taxon>Metazoa</taxon>
        <taxon>Chordata</taxon>
        <taxon>Craniata</taxon>
        <taxon>Vertebrata</taxon>
        <taxon>Euteleostomi</taxon>
        <taxon>Actinopterygii</taxon>
        <taxon>Neopterygii</taxon>
        <taxon>Teleostei</taxon>
        <taxon>Neoteleostei</taxon>
        <taxon>Acanthomorphata</taxon>
        <taxon>Eupercaria</taxon>
        <taxon>Perciformes</taxon>
        <taxon>Percoidei</taxon>
        <taxon>Percidae</taxon>
        <taxon>Percinae</taxon>
        <taxon>Perca</taxon>
    </lineage>
</organism>
<reference evidence="2 3" key="1">
    <citation type="submission" date="2019-06" db="EMBL/GenBank/DDBJ databases">
        <title>A chromosome-scale genome assembly of the European perch, Perca fluviatilis.</title>
        <authorList>
            <person name="Roques C."/>
            <person name="Zahm M."/>
            <person name="Cabau C."/>
            <person name="Klopp C."/>
            <person name="Bouchez O."/>
            <person name="Donnadieu C."/>
            <person name="Kuhl H."/>
            <person name="Gislard M."/>
            <person name="Guendouz S."/>
            <person name="Journot L."/>
            <person name="Haffray P."/>
            <person name="Bestin A."/>
            <person name="Morvezen R."/>
            <person name="Feron R."/>
            <person name="Wen M."/>
            <person name="Jouanno E."/>
            <person name="Herpin A."/>
            <person name="Schartl M."/>
            <person name="Postlethwait J."/>
            <person name="Schaerlinger B."/>
            <person name="Chardard D."/>
            <person name="Lecocq T."/>
            <person name="Poncet C."/>
            <person name="Jaffrelo L."/>
            <person name="Lampietro C."/>
            <person name="Guiguen Y."/>
        </authorList>
    </citation>
    <scope>NUCLEOTIDE SEQUENCE [LARGE SCALE GENOMIC DNA]</scope>
    <source>
        <tissue evidence="2">Blood</tissue>
    </source>
</reference>
<dbReference type="InterPro" id="IPR009048">
    <property type="entry name" value="A-macroglobulin_rcpt-bd"/>
</dbReference>
<comment type="caution">
    <text evidence="2">The sequence shown here is derived from an EMBL/GenBank/DDBJ whole genome shotgun (WGS) entry which is preliminary data.</text>
</comment>
<proteinExistence type="predicted"/>
<accession>A0A6A5F298</accession>
<feature type="domain" description="Alpha-macroglobulin receptor-binding" evidence="1">
    <location>
        <begin position="1"/>
        <end position="51"/>
    </location>
</feature>
<dbReference type="EMBL" id="VHII01000007">
    <property type="protein sequence ID" value="KAF1388636.1"/>
    <property type="molecule type" value="Genomic_DNA"/>
</dbReference>
<dbReference type="SUPFAM" id="SSF49410">
    <property type="entry name" value="Alpha-macroglobulin receptor domain"/>
    <property type="match status" value="1"/>
</dbReference>
<name>A0A6A5F298_PERFL</name>
<evidence type="ECO:0000313" key="3">
    <source>
        <dbReference type="Proteomes" id="UP000465112"/>
    </source>
</evidence>
<keyword evidence="3" id="KW-1185">Reference proteome</keyword>